<dbReference type="EMBL" id="BMYD01000005">
    <property type="protein sequence ID" value="GHA87951.1"/>
    <property type="molecule type" value="Genomic_DNA"/>
</dbReference>
<organism evidence="3 4">
    <name type="scientific">Cognatilysobacter bugurensis</name>
    <dbReference type="NCBI Taxonomy" id="543356"/>
    <lineage>
        <taxon>Bacteria</taxon>
        <taxon>Pseudomonadati</taxon>
        <taxon>Pseudomonadota</taxon>
        <taxon>Gammaproteobacteria</taxon>
        <taxon>Lysobacterales</taxon>
        <taxon>Lysobacteraceae</taxon>
        <taxon>Cognatilysobacter</taxon>
    </lineage>
</organism>
<feature type="signal peptide" evidence="2">
    <location>
        <begin position="1"/>
        <end position="15"/>
    </location>
</feature>
<evidence type="ECO:0000256" key="2">
    <source>
        <dbReference type="SAM" id="SignalP"/>
    </source>
</evidence>
<evidence type="ECO:0000256" key="1">
    <source>
        <dbReference type="SAM" id="MobiDB-lite"/>
    </source>
</evidence>
<feature type="compositionally biased region" description="Basic and acidic residues" evidence="1">
    <location>
        <begin position="156"/>
        <end position="173"/>
    </location>
</feature>
<evidence type="ECO:0000313" key="4">
    <source>
        <dbReference type="Proteomes" id="UP000646426"/>
    </source>
</evidence>
<reference evidence="3" key="1">
    <citation type="journal article" date="2014" name="Int. J. Syst. Evol. Microbiol.">
        <title>Complete genome sequence of Corynebacterium casei LMG S-19264T (=DSM 44701T), isolated from a smear-ripened cheese.</title>
        <authorList>
            <consortium name="US DOE Joint Genome Institute (JGI-PGF)"/>
            <person name="Walter F."/>
            <person name="Albersmeier A."/>
            <person name="Kalinowski J."/>
            <person name="Ruckert C."/>
        </authorList>
    </citation>
    <scope>NUCLEOTIDE SEQUENCE</scope>
    <source>
        <strain evidence="3">KCTC 23077</strain>
    </source>
</reference>
<feature type="region of interest" description="Disordered" evidence="1">
    <location>
        <begin position="106"/>
        <end position="183"/>
    </location>
</feature>
<name>A0A918WBH4_9GAMM</name>
<dbReference type="AlphaFoldDB" id="A0A918WBH4"/>
<accession>A0A918WBH4</accession>
<dbReference type="Proteomes" id="UP000646426">
    <property type="component" value="Unassembled WGS sequence"/>
</dbReference>
<dbReference type="PROSITE" id="PS51257">
    <property type="entry name" value="PROKAR_LIPOPROTEIN"/>
    <property type="match status" value="1"/>
</dbReference>
<reference evidence="3" key="2">
    <citation type="submission" date="2020-09" db="EMBL/GenBank/DDBJ databases">
        <authorList>
            <person name="Sun Q."/>
            <person name="Kim S."/>
        </authorList>
    </citation>
    <scope>NUCLEOTIDE SEQUENCE</scope>
    <source>
        <strain evidence="3">KCTC 23077</strain>
    </source>
</reference>
<evidence type="ECO:0000313" key="3">
    <source>
        <dbReference type="EMBL" id="GHA87951.1"/>
    </source>
</evidence>
<gene>
    <name evidence="3" type="ORF">GCM10007067_27490</name>
</gene>
<feature type="chain" id="PRO_5036880474" description="Lipoprotein" evidence="2">
    <location>
        <begin position="16"/>
        <end position="183"/>
    </location>
</feature>
<sequence>MLRKLLLPLAAVALAGGCATMSDYQYRNGGTGGDYYYGRPGVDYRHHGGPYGHYPYGPSVRFGTWSRYGHPYYGNPYYGYYGHPYYGYPYYGGVPYRPPVVIVQPRPDGGHVDRDDNDRRPPWRDLNARRRMAVPDSGDSMRAPEPIRPTRSIGDGGDRGGSRMEQMIRRGREGGSANTEVEP</sequence>
<dbReference type="RefSeq" id="WP_189457617.1">
    <property type="nucleotide sequence ID" value="NZ_BMYD01000005.1"/>
</dbReference>
<protein>
    <recommendedName>
        <fullName evidence="5">Lipoprotein</fullName>
    </recommendedName>
</protein>
<comment type="caution">
    <text evidence="3">The sequence shown here is derived from an EMBL/GenBank/DDBJ whole genome shotgun (WGS) entry which is preliminary data.</text>
</comment>
<keyword evidence="2" id="KW-0732">Signal</keyword>
<proteinExistence type="predicted"/>
<feature type="compositionally biased region" description="Basic and acidic residues" evidence="1">
    <location>
        <begin position="108"/>
        <end position="128"/>
    </location>
</feature>
<evidence type="ECO:0008006" key="5">
    <source>
        <dbReference type="Google" id="ProtNLM"/>
    </source>
</evidence>
<keyword evidence="4" id="KW-1185">Reference proteome</keyword>